<dbReference type="Proteomes" id="UP000280708">
    <property type="component" value="Chromosome"/>
</dbReference>
<dbReference type="EMBL" id="CP033230">
    <property type="protein sequence ID" value="AYO78759.1"/>
    <property type="molecule type" value="Genomic_DNA"/>
</dbReference>
<gene>
    <name evidence="1" type="ORF">EBF16_18785</name>
    <name evidence="2" type="ORF">HH800_18685</name>
</gene>
<protein>
    <submittedName>
        <fullName evidence="1">Uncharacterized protein</fullName>
    </submittedName>
</protein>
<evidence type="ECO:0000313" key="3">
    <source>
        <dbReference type="Proteomes" id="UP000280708"/>
    </source>
</evidence>
<dbReference type="EMBL" id="CP053021">
    <property type="protein sequence ID" value="QJR05495.1"/>
    <property type="molecule type" value="Genomic_DNA"/>
</dbReference>
<sequence>MDRTSSRKDIEAIGDCKPAHDAGFVTLDGEIFHASSDELRRPSAILTIHGQRFGPAFHLPRHRNDGVSTTTDFFFTHNSLVRVISINASGKQRS</sequence>
<organism evidence="1 3">
    <name type="scientific">Sphingobium yanoikuyae</name>
    <name type="common">Sphingomonas yanoikuyae</name>
    <dbReference type="NCBI Taxonomy" id="13690"/>
    <lineage>
        <taxon>Bacteria</taxon>
        <taxon>Pseudomonadati</taxon>
        <taxon>Pseudomonadota</taxon>
        <taxon>Alphaproteobacteria</taxon>
        <taxon>Sphingomonadales</taxon>
        <taxon>Sphingomonadaceae</taxon>
        <taxon>Sphingobium</taxon>
    </lineage>
</organism>
<evidence type="ECO:0000313" key="4">
    <source>
        <dbReference type="Proteomes" id="UP000502611"/>
    </source>
</evidence>
<reference evidence="1 3" key="1">
    <citation type="submission" date="2018-10" db="EMBL/GenBank/DDBJ databases">
        <title>Characterization and genome analysis of a novel bacterium Sphingobium yanoikuyae SJTF8 capable of degrading PAHs.</title>
        <authorList>
            <person name="Yin C."/>
            <person name="Xiong W."/>
            <person name="Liang R."/>
        </authorList>
    </citation>
    <scope>NUCLEOTIDE SEQUENCE [LARGE SCALE GENOMIC DNA]</scope>
    <source>
        <strain evidence="1 3">SJTF8</strain>
    </source>
</reference>
<dbReference type="AlphaFoldDB" id="A0A3G2V213"/>
<evidence type="ECO:0000313" key="1">
    <source>
        <dbReference type="EMBL" id="AYO78759.1"/>
    </source>
</evidence>
<accession>A0A3G2V213</accession>
<name>A0A3G2V213_SPHYA</name>
<evidence type="ECO:0000313" key="2">
    <source>
        <dbReference type="EMBL" id="QJR05495.1"/>
    </source>
</evidence>
<proteinExistence type="predicted"/>
<dbReference type="Proteomes" id="UP000502611">
    <property type="component" value="Chromosome"/>
</dbReference>
<reference evidence="2 4" key="2">
    <citation type="submission" date="2020-04" db="EMBL/GenBank/DDBJ databases">
        <title>The Whole Genome Analysis of High salt-tolerant Sphingobium yanoikuyae YC-XJ2 with Aryl organophosphorus flame retardants (aryl-OPFRs)-degrading capacity and characteristics of Related phosphotriesterase.</title>
        <authorList>
            <person name="Li X."/>
        </authorList>
    </citation>
    <scope>NUCLEOTIDE SEQUENCE [LARGE SCALE GENOMIC DNA]</scope>
    <source>
        <strain evidence="2 4">YC-XJ2</strain>
    </source>
</reference>